<accession>A0A2U9IJW5</accession>
<keyword evidence="1" id="KW-0812">Transmembrane</keyword>
<dbReference type="Proteomes" id="UP000248410">
    <property type="component" value="Chromosome"/>
</dbReference>
<evidence type="ECO:0000313" key="2">
    <source>
        <dbReference type="EMBL" id="AWR96275.1"/>
    </source>
</evidence>
<proteinExistence type="predicted"/>
<dbReference type="KEGG" id="asul:DFR86_01090"/>
<evidence type="ECO:0000313" key="3">
    <source>
        <dbReference type="Proteomes" id="UP000248410"/>
    </source>
</evidence>
<keyword evidence="1" id="KW-0472">Membrane</keyword>
<feature type="transmembrane region" description="Helical" evidence="1">
    <location>
        <begin position="34"/>
        <end position="51"/>
    </location>
</feature>
<dbReference type="AlphaFoldDB" id="A0A2U9IJW5"/>
<reference evidence="2 3" key="1">
    <citation type="submission" date="2018-05" db="EMBL/GenBank/DDBJ databases">
        <title>Complete Genome Sequences of Extremely Thermoacidophilic, Metal-Mobilizing Type-Strain Members of the Archaeal Family Sulfolobaceae: Acidianus brierleyi DSM-1651T, Acidianus sulfidivorans DSM-18786T, Metallosphaera hakonensis DSM-7519T, and Metallosphaera prunae DSM-10039T.</title>
        <authorList>
            <person name="Counts J.A."/>
            <person name="Kelly R.M."/>
        </authorList>
    </citation>
    <scope>NUCLEOTIDE SEQUENCE [LARGE SCALE GENOMIC DNA]</scope>
    <source>
        <strain evidence="2 3">JP7</strain>
    </source>
</reference>
<organism evidence="2 3">
    <name type="scientific">Acidianus sulfidivorans JP7</name>
    <dbReference type="NCBI Taxonomy" id="619593"/>
    <lineage>
        <taxon>Archaea</taxon>
        <taxon>Thermoproteota</taxon>
        <taxon>Thermoprotei</taxon>
        <taxon>Sulfolobales</taxon>
        <taxon>Sulfolobaceae</taxon>
        <taxon>Acidianus</taxon>
    </lineage>
</organism>
<feature type="transmembrane region" description="Helical" evidence="1">
    <location>
        <begin position="12"/>
        <end position="28"/>
    </location>
</feature>
<protein>
    <recommendedName>
        <fullName evidence="4">DUF304 domain-containing protein</fullName>
    </recommendedName>
</protein>
<keyword evidence="1" id="KW-1133">Transmembrane helix</keyword>
<evidence type="ECO:0000256" key="1">
    <source>
        <dbReference type="SAM" id="Phobius"/>
    </source>
</evidence>
<dbReference type="EMBL" id="CP029288">
    <property type="protein sequence ID" value="AWR96275.1"/>
    <property type="molecule type" value="Genomic_DNA"/>
</dbReference>
<keyword evidence="3" id="KW-1185">Reference proteome</keyword>
<name>A0A2U9IJW5_9CREN</name>
<gene>
    <name evidence="2" type="ORF">DFR86_01090</name>
</gene>
<sequence length="129" mass="14865">MLVIKSIISKTIVKGTIIILIFSIFLNVSKIVDFLIFLLIVFLLLLTYAFWKKIHTYIIDDEGITIKTPFSTKFIKYSEIDDAFVSIGFLAKRFKCGSVYLILKSKKVEIIKDIPNPDEVFEILKKVVK</sequence>
<evidence type="ECO:0008006" key="4">
    <source>
        <dbReference type="Google" id="ProtNLM"/>
    </source>
</evidence>